<reference evidence="1" key="1">
    <citation type="submission" date="2013-11" db="EMBL/GenBank/DDBJ databases">
        <title>The Genome Sequence of Phytophthora parasitica IAC_01/95.</title>
        <authorList>
            <consortium name="The Broad Institute Genomics Platform"/>
            <person name="Russ C."/>
            <person name="Tyler B."/>
            <person name="Panabieres F."/>
            <person name="Shan W."/>
            <person name="Tripathy S."/>
            <person name="Grunwald N."/>
            <person name="Machado M."/>
            <person name="Johnson C.S."/>
            <person name="Arredondo F."/>
            <person name="Hong C."/>
            <person name="Coffey M."/>
            <person name="Young S.K."/>
            <person name="Zeng Q."/>
            <person name="Gargeya S."/>
            <person name="Fitzgerald M."/>
            <person name="Abouelleil A."/>
            <person name="Alvarado L."/>
            <person name="Chapman S.B."/>
            <person name="Gainer-Dewar J."/>
            <person name="Goldberg J."/>
            <person name="Griggs A."/>
            <person name="Gujja S."/>
            <person name="Hansen M."/>
            <person name="Howarth C."/>
            <person name="Imamovic A."/>
            <person name="Ireland A."/>
            <person name="Larimer J."/>
            <person name="McCowan C."/>
            <person name="Murphy C."/>
            <person name="Pearson M."/>
            <person name="Poon T.W."/>
            <person name="Priest M."/>
            <person name="Roberts A."/>
            <person name="Saif S."/>
            <person name="Shea T."/>
            <person name="Sykes S."/>
            <person name="Wortman J."/>
            <person name="Nusbaum C."/>
            <person name="Birren B."/>
        </authorList>
    </citation>
    <scope>NUCLEOTIDE SEQUENCE [LARGE SCALE GENOMIC DNA]</scope>
    <source>
        <strain evidence="1">IAC_01/95</strain>
    </source>
</reference>
<dbReference type="Proteomes" id="UP000054532">
    <property type="component" value="Unassembled WGS sequence"/>
</dbReference>
<protein>
    <submittedName>
        <fullName evidence="1">Uncharacterized protein</fullName>
    </submittedName>
</protein>
<organism evidence="1">
    <name type="scientific">Phytophthora nicotianae</name>
    <name type="common">Potato buckeye rot agent</name>
    <name type="synonym">Phytophthora parasitica</name>
    <dbReference type="NCBI Taxonomy" id="4792"/>
    <lineage>
        <taxon>Eukaryota</taxon>
        <taxon>Sar</taxon>
        <taxon>Stramenopiles</taxon>
        <taxon>Oomycota</taxon>
        <taxon>Peronosporomycetes</taxon>
        <taxon>Peronosporales</taxon>
        <taxon>Peronosporaceae</taxon>
        <taxon>Phytophthora</taxon>
    </lineage>
</organism>
<accession>W2M764</accession>
<proteinExistence type="predicted"/>
<evidence type="ECO:0000313" key="1">
    <source>
        <dbReference type="EMBL" id="ETM32165.1"/>
    </source>
</evidence>
<dbReference type="AlphaFoldDB" id="W2M764"/>
<dbReference type="EMBL" id="KI696386">
    <property type="protein sequence ID" value="ETM32165.1"/>
    <property type="molecule type" value="Genomic_DNA"/>
</dbReference>
<name>W2M764_PHYNI</name>
<sequence length="40" mass="4567">MLPQICNAKVAVKVGEPQTHCRITHSSLERAMMDEMLKNR</sequence>
<gene>
    <name evidence="1" type="ORF">L914_20382</name>
</gene>